<organism evidence="2 3">
    <name type="scientific">Microbacterium hominis</name>
    <dbReference type="NCBI Taxonomy" id="162426"/>
    <lineage>
        <taxon>Bacteria</taxon>
        <taxon>Bacillati</taxon>
        <taxon>Actinomycetota</taxon>
        <taxon>Actinomycetes</taxon>
        <taxon>Micrococcales</taxon>
        <taxon>Microbacteriaceae</taxon>
        <taxon>Microbacterium</taxon>
    </lineage>
</organism>
<name>A0A2K9DBD3_9MICO</name>
<sequence>MDDSPKIDRYTRVNASALIVFDERGGNEFNGVDGRTLHALANRGLVWFERVAPWAKTKRYRGGLTPKGRRVLELLEPHNPVQGEAGPVESIGIESSSAGHREQDQQ</sequence>
<dbReference type="Proteomes" id="UP000233276">
    <property type="component" value="Chromosome"/>
</dbReference>
<reference evidence="2 3" key="1">
    <citation type="submission" date="2017-12" db="EMBL/GenBank/DDBJ databases">
        <title>Isolation and characterization of estrogens degradatiion strain Microbacterium hominis SJTG1.</title>
        <authorList>
            <person name="Xiong W."/>
            <person name="Yin C."/>
            <person name="Zheng D."/>
            <person name="Liang R."/>
        </authorList>
    </citation>
    <scope>NUCLEOTIDE SEQUENCE [LARGE SCALE GENOMIC DNA]</scope>
    <source>
        <strain evidence="2 3">SJTG1</strain>
    </source>
</reference>
<evidence type="ECO:0000313" key="3">
    <source>
        <dbReference type="Proteomes" id="UP000233276"/>
    </source>
</evidence>
<gene>
    <name evidence="2" type="ORF">CXR34_08075</name>
</gene>
<dbReference type="KEGG" id="mhos:CXR34_08075"/>
<dbReference type="RefSeq" id="WP_016464809.1">
    <property type="nucleotide sequence ID" value="NZ_CP025299.1"/>
</dbReference>
<proteinExistence type="predicted"/>
<evidence type="ECO:0000256" key="1">
    <source>
        <dbReference type="SAM" id="MobiDB-lite"/>
    </source>
</evidence>
<dbReference type="AlphaFoldDB" id="A0A2K9DBD3"/>
<accession>A0A2K9DBD3</accession>
<dbReference type="EMBL" id="CP025299">
    <property type="protein sequence ID" value="AUG29421.1"/>
    <property type="molecule type" value="Genomic_DNA"/>
</dbReference>
<feature type="region of interest" description="Disordered" evidence="1">
    <location>
        <begin position="77"/>
        <end position="106"/>
    </location>
</feature>
<evidence type="ECO:0000313" key="2">
    <source>
        <dbReference type="EMBL" id="AUG29421.1"/>
    </source>
</evidence>
<protein>
    <submittedName>
        <fullName evidence="2">Uncharacterized protein</fullName>
    </submittedName>
</protein>